<comment type="cofactor">
    <cofactor evidence="1">
        <name>Mn(2+)</name>
        <dbReference type="ChEBI" id="CHEBI:29035"/>
    </cofactor>
    <text evidence="1">The Mn(2+) ion enhances activity.</text>
</comment>
<dbReference type="InterPro" id="IPR002933">
    <property type="entry name" value="Peptidase_M20"/>
</dbReference>
<evidence type="ECO:0000313" key="3">
    <source>
        <dbReference type="EMBL" id="GEK83276.1"/>
    </source>
</evidence>
<dbReference type="NCBIfam" id="TIGR01891">
    <property type="entry name" value="amidohydrolases"/>
    <property type="match status" value="1"/>
</dbReference>
<dbReference type="SUPFAM" id="SSF53187">
    <property type="entry name" value="Zn-dependent exopeptidases"/>
    <property type="match status" value="1"/>
</dbReference>
<dbReference type="Gene3D" id="3.40.630.10">
    <property type="entry name" value="Zn peptidases"/>
    <property type="match status" value="1"/>
</dbReference>
<reference evidence="4 6" key="2">
    <citation type="submission" date="2020-07" db="EMBL/GenBank/DDBJ databases">
        <title>Sequencing the genomes of 1000 actinobacteria strains.</title>
        <authorList>
            <person name="Klenk H.-P."/>
        </authorList>
    </citation>
    <scope>NUCLEOTIDE SEQUENCE [LARGE SCALE GENOMIC DNA]</scope>
    <source>
        <strain evidence="4 6">DSM 10309</strain>
    </source>
</reference>
<dbReference type="OrthoDB" id="9777385at2"/>
<dbReference type="InterPro" id="IPR011650">
    <property type="entry name" value="Peptidase_M20_dimer"/>
</dbReference>
<evidence type="ECO:0000256" key="1">
    <source>
        <dbReference type="PIRSR" id="PIRSR005962-1"/>
    </source>
</evidence>
<keyword evidence="1" id="KW-0464">Manganese</keyword>
<comment type="caution">
    <text evidence="4">The sequence shown here is derived from an EMBL/GenBank/DDBJ whole genome shotgun (WGS) entry which is preliminary data.</text>
</comment>
<protein>
    <submittedName>
        <fullName evidence="3">Amidohydrolase</fullName>
    </submittedName>
    <submittedName>
        <fullName evidence="4">Hippurate hydrolase</fullName>
        <ecNumber evidence="4">3.5.1.32</ecNumber>
    </submittedName>
</protein>
<accession>A0A7W3JFB2</accession>
<keyword evidence="5" id="KW-1185">Reference proteome</keyword>
<feature type="binding site" evidence="1">
    <location>
        <position position="179"/>
    </location>
    <ligand>
        <name>Mn(2+)</name>
        <dbReference type="ChEBI" id="CHEBI:29035"/>
        <label>2</label>
    </ligand>
</feature>
<dbReference type="EC" id="3.5.1.32" evidence="4"/>
<keyword evidence="1" id="KW-0479">Metal-binding</keyword>
<evidence type="ECO:0000313" key="6">
    <source>
        <dbReference type="Proteomes" id="UP000522688"/>
    </source>
</evidence>
<dbReference type="Gene3D" id="3.30.70.360">
    <property type="match status" value="1"/>
</dbReference>
<dbReference type="RefSeq" id="WP_146854751.1">
    <property type="nucleotide sequence ID" value="NZ_BAAAHR010000007.1"/>
</dbReference>
<feature type="binding site" evidence="1">
    <location>
        <position position="151"/>
    </location>
    <ligand>
        <name>Mn(2+)</name>
        <dbReference type="ChEBI" id="CHEBI:29035"/>
        <label>2</label>
    </ligand>
</feature>
<evidence type="ECO:0000313" key="4">
    <source>
        <dbReference type="EMBL" id="MBA8811790.1"/>
    </source>
</evidence>
<dbReference type="GO" id="GO:0046872">
    <property type="term" value="F:metal ion binding"/>
    <property type="evidence" value="ECO:0007669"/>
    <property type="project" value="UniProtKB-KW"/>
</dbReference>
<sequence>MTDTSTTAPAPTGPAAALLDDAARLLPTLQVLRRALHADPETGLVLPRTQAAVLEALAGLDLEISTGTATTSVVAVLRGGRPGPTVLLRGDMDALPLAEQTGLDYAATNGAMHACGHDLHTAGLVGAAHLLAARRDSLAGDVVFMFQPGEESWGGAAIMIDEGLLEASGSLPVAAYALHVGPGVRGAFQSRPGPVMASSNSFYTTYRGDGGHGSTPWKVLDPVPAVAELTLALSAMVARRTSAFDPSVLSVTMLHGSETRNVIAETAGLGATVRAHSDETLDTMEREALRIARGIGDAHGLETEADFSRHYPPTVNDAAEIERVEDAVGDLFGAGRYSEMPHPMMGSEDFSFVLQRVPGAFVMVGASPDGIDPEQCASNHSPHVLFDDAVLADMAALLTHLAVTRLG</sequence>
<dbReference type="Pfam" id="PF01546">
    <property type="entry name" value="Peptidase_M20"/>
    <property type="match status" value="1"/>
</dbReference>
<dbReference type="SUPFAM" id="SSF55031">
    <property type="entry name" value="Bacterial exopeptidase dimerisation domain"/>
    <property type="match status" value="1"/>
</dbReference>
<dbReference type="InterPro" id="IPR036264">
    <property type="entry name" value="Bact_exopeptidase_dim_dom"/>
</dbReference>
<dbReference type="EMBL" id="JACGWW010000001">
    <property type="protein sequence ID" value="MBA8811790.1"/>
    <property type="molecule type" value="Genomic_DNA"/>
</dbReference>
<dbReference type="EMBL" id="BJUV01000013">
    <property type="protein sequence ID" value="GEK83276.1"/>
    <property type="molecule type" value="Genomic_DNA"/>
</dbReference>
<feature type="binding site" evidence="1">
    <location>
        <position position="380"/>
    </location>
    <ligand>
        <name>Mn(2+)</name>
        <dbReference type="ChEBI" id="CHEBI:29035"/>
        <label>2</label>
    </ligand>
</feature>
<dbReference type="AlphaFoldDB" id="A0A7W3JFB2"/>
<evidence type="ECO:0000259" key="2">
    <source>
        <dbReference type="Pfam" id="PF07687"/>
    </source>
</evidence>
<feature type="binding site" evidence="1">
    <location>
        <position position="115"/>
    </location>
    <ligand>
        <name>Mn(2+)</name>
        <dbReference type="ChEBI" id="CHEBI:29035"/>
        <label>2</label>
    </ligand>
</feature>
<keyword evidence="4" id="KW-0378">Hydrolase</keyword>
<dbReference type="Proteomes" id="UP000321154">
    <property type="component" value="Unassembled WGS sequence"/>
</dbReference>
<feature type="domain" description="Peptidase M20 dimerisation" evidence="2">
    <location>
        <begin position="204"/>
        <end position="289"/>
    </location>
</feature>
<proteinExistence type="predicted"/>
<dbReference type="GO" id="GO:0047980">
    <property type="term" value="F:hippurate hydrolase activity"/>
    <property type="evidence" value="ECO:0007669"/>
    <property type="project" value="UniProtKB-EC"/>
</dbReference>
<organism evidence="4 6">
    <name type="scientific">Frigoribacterium faeni</name>
    <dbReference type="NCBI Taxonomy" id="145483"/>
    <lineage>
        <taxon>Bacteria</taxon>
        <taxon>Bacillati</taxon>
        <taxon>Actinomycetota</taxon>
        <taxon>Actinomycetes</taxon>
        <taxon>Micrococcales</taxon>
        <taxon>Microbacteriaceae</taxon>
        <taxon>Frigoribacterium</taxon>
    </lineage>
</organism>
<name>A0A7W3JFB2_9MICO</name>
<dbReference type="PANTHER" id="PTHR11014">
    <property type="entry name" value="PEPTIDASE M20 FAMILY MEMBER"/>
    <property type="match status" value="1"/>
</dbReference>
<feature type="binding site" evidence="1">
    <location>
        <position position="117"/>
    </location>
    <ligand>
        <name>Mn(2+)</name>
        <dbReference type="ChEBI" id="CHEBI:29035"/>
        <label>2</label>
    </ligand>
</feature>
<dbReference type="PIRSF" id="PIRSF005962">
    <property type="entry name" value="Pept_M20D_amidohydro"/>
    <property type="match status" value="1"/>
</dbReference>
<gene>
    <name evidence="4" type="ORF">FB463_000014</name>
    <name evidence="3" type="ORF">FFA01_15850</name>
</gene>
<dbReference type="Pfam" id="PF07687">
    <property type="entry name" value="M20_dimer"/>
    <property type="match status" value="1"/>
</dbReference>
<dbReference type="Proteomes" id="UP000522688">
    <property type="component" value="Unassembled WGS sequence"/>
</dbReference>
<evidence type="ECO:0000313" key="5">
    <source>
        <dbReference type="Proteomes" id="UP000321154"/>
    </source>
</evidence>
<dbReference type="InterPro" id="IPR017439">
    <property type="entry name" value="Amidohydrolase"/>
</dbReference>
<dbReference type="CDD" id="cd03886">
    <property type="entry name" value="M20_Acy1"/>
    <property type="match status" value="1"/>
</dbReference>
<reference evidence="3 5" key="1">
    <citation type="submission" date="2019-07" db="EMBL/GenBank/DDBJ databases">
        <title>Whole genome shotgun sequence of Frigoribacterium faeni NBRC 103066.</title>
        <authorList>
            <person name="Hosoyama A."/>
            <person name="Uohara A."/>
            <person name="Ohji S."/>
            <person name="Ichikawa N."/>
        </authorList>
    </citation>
    <scope>NUCLEOTIDE SEQUENCE [LARGE SCALE GENOMIC DNA]</scope>
    <source>
        <strain evidence="3 5">NBRC 103066</strain>
    </source>
</reference>
<dbReference type="PANTHER" id="PTHR11014:SF63">
    <property type="entry name" value="METALLOPEPTIDASE, PUTATIVE (AFU_ORTHOLOGUE AFUA_6G09600)-RELATED"/>
    <property type="match status" value="1"/>
</dbReference>